<dbReference type="CDD" id="cd00121">
    <property type="entry name" value="MATH"/>
    <property type="match status" value="1"/>
</dbReference>
<evidence type="ECO:0000313" key="6">
    <source>
        <dbReference type="EMBL" id="CAL5003230.1"/>
    </source>
</evidence>
<evidence type="ECO:0000256" key="3">
    <source>
        <dbReference type="SAM" id="MobiDB-lite"/>
    </source>
</evidence>
<dbReference type="InterPro" id="IPR056423">
    <property type="entry name" value="BACK_BPM_SPOP"/>
</dbReference>
<dbReference type="InterPro" id="IPR045005">
    <property type="entry name" value="BPM1-6"/>
</dbReference>
<dbReference type="SMART" id="SM00225">
    <property type="entry name" value="BTB"/>
    <property type="match status" value="1"/>
</dbReference>
<evidence type="ECO:0000313" key="7">
    <source>
        <dbReference type="Proteomes" id="UP001497457"/>
    </source>
</evidence>
<dbReference type="PANTHER" id="PTHR26379:SF438">
    <property type="entry name" value="OS08G0128700 PROTEIN"/>
    <property type="match status" value="1"/>
</dbReference>
<dbReference type="Pfam" id="PF00651">
    <property type="entry name" value="BTB"/>
    <property type="match status" value="1"/>
</dbReference>
<dbReference type="SUPFAM" id="SSF49599">
    <property type="entry name" value="TRAF domain-like"/>
    <property type="match status" value="1"/>
</dbReference>
<dbReference type="InterPro" id="IPR000210">
    <property type="entry name" value="BTB/POZ_dom"/>
</dbReference>
<name>A0ABC9BLZ2_9POAL</name>
<evidence type="ECO:0000256" key="1">
    <source>
        <dbReference type="ARBA" id="ARBA00004906"/>
    </source>
</evidence>
<dbReference type="EMBL" id="OZ075136">
    <property type="protein sequence ID" value="CAL5003230.1"/>
    <property type="molecule type" value="Genomic_DNA"/>
</dbReference>
<dbReference type="PROSITE" id="PS50144">
    <property type="entry name" value="MATH"/>
    <property type="match status" value="1"/>
</dbReference>
<dbReference type="InterPro" id="IPR008974">
    <property type="entry name" value="TRAF-like"/>
</dbReference>
<keyword evidence="7" id="KW-1185">Reference proteome</keyword>
<dbReference type="Proteomes" id="UP001497457">
    <property type="component" value="Chromosome 26rd"/>
</dbReference>
<dbReference type="Gene3D" id="3.30.710.10">
    <property type="entry name" value="Potassium Channel Kv1.1, Chain A"/>
    <property type="match status" value="1"/>
</dbReference>
<dbReference type="InterPro" id="IPR002083">
    <property type="entry name" value="MATH/TRAF_dom"/>
</dbReference>
<dbReference type="PANTHER" id="PTHR26379">
    <property type="entry name" value="BTB/POZ AND MATH DOMAIN-CONTAINING PROTEIN 1"/>
    <property type="match status" value="1"/>
</dbReference>
<dbReference type="CDD" id="cd18280">
    <property type="entry name" value="BTB_POZ_BPM_plant"/>
    <property type="match status" value="1"/>
</dbReference>
<feature type="domain" description="MATH" evidence="5">
    <location>
        <begin position="97"/>
        <end position="228"/>
    </location>
</feature>
<dbReference type="Gene3D" id="1.25.40.420">
    <property type="match status" value="1"/>
</dbReference>
<dbReference type="InterPro" id="IPR011333">
    <property type="entry name" value="SKP1/BTB/POZ_sf"/>
</dbReference>
<dbReference type="PROSITE" id="PS50097">
    <property type="entry name" value="BTB"/>
    <property type="match status" value="1"/>
</dbReference>
<feature type="compositionally biased region" description="Low complexity" evidence="3">
    <location>
        <begin position="83"/>
        <end position="95"/>
    </location>
</feature>
<gene>
    <name evidence="6" type="ORF">URODEC1_LOCUS66312</name>
</gene>
<reference evidence="6 7" key="2">
    <citation type="submission" date="2024-10" db="EMBL/GenBank/DDBJ databases">
        <authorList>
            <person name="Ryan C."/>
        </authorList>
    </citation>
    <scope>NUCLEOTIDE SEQUENCE [LARGE SCALE GENOMIC DNA]</scope>
</reference>
<proteinExistence type="inferred from homology"/>
<accession>A0ABC9BLZ2</accession>
<dbReference type="Gene3D" id="2.60.210.10">
    <property type="entry name" value="Apoptosis, Tumor Necrosis Factor Receptor Associated Protein 2, Chain A"/>
    <property type="match status" value="1"/>
</dbReference>
<comment type="pathway">
    <text evidence="1">Protein modification; protein ubiquitination.</text>
</comment>
<sequence length="438" mass="48348">MGLYWANSPGPTCRCLMMPSALSSTFPFPKENPIPHSPASRKPARLLRRRLFPVRSVAAAAPTAGRLQKIRPPSSSSMPLRTPTPTTISTSTPGTARGRHVFEINGYSKHRGMGSPDENFVRSGTFSVGGYYWSIRFYPDGNTVKEKDYISVYLELMRDGAKVRASCDLRLVDQTTGLPSSVHTTELRMFSSSDASRYAPQTSLFKKRSELEDSGYLKDDRLVIDCVITVVTELRVSESKFRRRIEVPPSDIGKCLGKLLDAEEGADVTFSVGGETLAAHKLVLAMRSPVFKAELYGPMREGSAKLVTIEDMQPAVFRALLHFIYTDSLPDMDDLGQDANCEMMRHLLVAANRYGVDRLKLVCQSILCDNIDVKNVATTLGLAYQHDCNLLYDVCLEYISSSNVMDAVVATHGYKNLKTTCPSALADALEKSVTLHKA</sequence>
<comment type="similarity">
    <text evidence="2">Belongs to the Tdpoz family.</text>
</comment>
<dbReference type="SUPFAM" id="SSF54695">
    <property type="entry name" value="POZ domain"/>
    <property type="match status" value="1"/>
</dbReference>
<dbReference type="Pfam" id="PF22486">
    <property type="entry name" value="MATH_2"/>
    <property type="match status" value="1"/>
</dbReference>
<reference evidence="7" key="1">
    <citation type="submission" date="2024-06" db="EMBL/GenBank/DDBJ databases">
        <authorList>
            <person name="Ryan C."/>
        </authorList>
    </citation>
    <scope>NUCLEOTIDE SEQUENCE [LARGE SCALE GENOMIC DNA]</scope>
</reference>
<feature type="domain" description="BTB" evidence="4">
    <location>
        <begin position="266"/>
        <end position="333"/>
    </location>
</feature>
<feature type="region of interest" description="Disordered" evidence="3">
    <location>
        <begin position="63"/>
        <end position="95"/>
    </location>
</feature>
<evidence type="ECO:0000259" key="4">
    <source>
        <dbReference type="PROSITE" id="PS50097"/>
    </source>
</evidence>
<dbReference type="AlphaFoldDB" id="A0ABC9BLZ2"/>
<evidence type="ECO:0000259" key="5">
    <source>
        <dbReference type="PROSITE" id="PS50144"/>
    </source>
</evidence>
<organism evidence="6 7">
    <name type="scientific">Urochloa decumbens</name>
    <dbReference type="NCBI Taxonomy" id="240449"/>
    <lineage>
        <taxon>Eukaryota</taxon>
        <taxon>Viridiplantae</taxon>
        <taxon>Streptophyta</taxon>
        <taxon>Embryophyta</taxon>
        <taxon>Tracheophyta</taxon>
        <taxon>Spermatophyta</taxon>
        <taxon>Magnoliopsida</taxon>
        <taxon>Liliopsida</taxon>
        <taxon>Poales</taxon>
        <taxon>Poaceae</taxon>
        <taxon>PACMAD clade</taxon>
        <taxon>Panicoideae</taxon>
        <taxon>Panicodae</taxon>
        <taxon>Paniceae</taxon>
        <taxon>Melinidinae</taxon>
        <taxon>Urochloa</taxon>
    </lineage>
</organism>
<dbReference type="Pfam" id="PF24570">
    <property type="entry name" value="BACK_BPM_SPOP"/>
    <property type="match status" value="1"/>
</dbReference>
<protein>
    <submittedName>
        <fullName evidence="6">Uncharacterized protein</fullName>
    </submittedName>
</protein>
<evidence type="ECO:0000256" key="2">
    <source>
        <dbReference type="ARBA" id="ARBA00010846"/>
    </source>
</evidence>